<sequence length="215" mass="24569">MTLLHTIITALAMGTLTLSPLSSALPTITLPTITLPTITNTTLSLPPSQSSYWAHKFILDPLTNLTIPNPSYPEHYSLSKREPFNPPPGAECRISATHYYYIKGSYGRDPKDYSYDLAELWIRDHKNTGTRFAMFDMVNGKEEAFKLDGHRSWIGSAGWELTDWYAIRWAKGRIEGRGGERNMMGSDYCWYESGKAWWGYWSEASCSVWCSEFKW</sequence>
<keyword evidence="3" id="KW-1185">Reference proteome</keyword>
<dbReference type="AlphaFoldDB" id="A0AA39Y0V0"/>
<proteinExistence type="predicted"/>
<feature type="chain" id="PRO_5041400911" evidence="1">
    <location>
        <begin position="25"/>
        <end position="215"/>
    </location>
</feature>
<evidence type="ECO:0000313" key="2">
    <source>
        <dbReference type="EMBL" id="KAK0643833.1"/>
    </source>
</evidence>
<comment type="caution">
    <text evidence="2">The sequence shown here is derived from an EMBL/GenBank/DDBJ whole genome shotgun (WGS) entry which is preliminary data.</text>
</comment>
<feature type="signal peptide" evidence="1">
    <location>
        <begin position="1"/>
        <end position="24"/>
    </location>
</feature>
<dbReference type="Proteomes" id="UP001174936">
    <property type="component" value="Unassembled WGS sequence"/>
</dbReference>
<name>A0AA39Y0V0_9PEZI</name>
<dbReference type="EMBL" id="JAULSV010000005">
    <property type="protein sequence ID" value="KAK0643833.1"/>
    <property type="molecule type" value="Genomic_DNA"/>
</dbReference>
<gene>
    <name evidence="2" type="ORF">B0T16DRAFT_392296</name>
</gene>
<protein>
    <submittedName>
        <fullName evidence="2">Uncharacterized protein</fullName>
    </submittedName>
</protein>
<keyword evidence="1" id="KW-0732">Signal</keyword>
<evidence type="ECO:0000313" key="3">
    <source>
        <dbReference type="Proteomes" id="UP001174936"/>
    </source>
</evidence>
<evidence type="ECO:0000256" key="1">
    <source>
        <dbReference type="SAM" id="SignalP"/>
    </source>
</evidence>
<reference evidence="2" key="1">
    <citation type="submission" date="2023-06" db="EMBL/GenBank/DDBJ databases">
        <title>Genome-scale phylogeny and comparative genomics of the fungal order Sordariales.</title>
        <authorList>
            <consortium name="Lawrence Berkeley National Laboratory"/>
            <person name="Hensen N."/>
            <person name="Bonometti L."/>
            <person name="Westerberg I."/>
            <person name="Brannstrom I.O."/>
            <person name="Guillou S."/>
            <person name="Cros-Aarteil S."/>
            <person name="Calhoun S."/>
            <person name="Haridas S."/>
            <person name="Kuo A."/>
            <person name="Mondo S."/>
            <person name="Pangilinan J."/>
            <person name="Riley R."/>
            <person name="Labutti K."/>
            <person name="Andreopoulos B."/>
            <person name="Lipzen A."/>
            <person name="Chen C."/>
            <person name="Yanf M."/>
            <person name="Daum C."/>
            <person name="Ng V."/>
            <person name="Clum A."/>
            <person name="Steindorff A."/>
            <person name="Ohm R."/>
            <person name="Martin F."/>
            <person name="Silar P."/>
            <person name="Natvig D."/>
            <person name="Lalanne C."/>
            <person name="Gautier V."/>
            <person name="Ament-Velasquez S.L."/>
            <person name="Kruys A."/>
            <person name="Hutchinson M.I."/>
            <person name="Powell A.J."/>
            <person name="Barry K."/>
            <person name="Miller A.N."/>
            <person name="Grigoriev I.V."/>
            <person name="Debuchy R."/>
            <person name="Gladieux P."/>
            <person name="Thoren M.H."/>
            <person name="Johannesson H."/>
        </authorList>
    </citation>
    <scope>NUCLEOTIDE SEQUENCE</scope>
    <source>
        <strain evidence="2">SMH2532-1</strain>
    </source>
</reference>
<organism evidence="2 3">
    <name type="scientific">Cercophora newfieldiana</name>
    <dbReference type="NCBI Taxonomy" id="92897"/>
    <lineage>
        <taxon>Eukaryota</taxon>
        <taxon>Fungi</taxon>
        <taxon>Dikarya</taxon>
        <taxon>Ascomycota</taxon>
        <taxon>Pezizomycotina</taxon>
        <taxon>Sordariomycetes</taxon>
        <taxon>Sordariomycetidae</taxon>
        <taxon>Sordariales</taxon>
        <taxon>Lasiosphaeriaceae</taxon>
        <taxon>Cercophora</taxon>
    </lineage>
</organism>
<accession>A0AA39Y0V0</accession>